<proteinExistence type="predicted"/>
<organism evidence="6 7">
    <name type="scientific">Glossina palpalis gambiensis</name>
    <dbReference type="NCBI Taxonomy" id="67801"/>
    <lineage>
        <taxon>Eukaryota</taxon>
        <taxon>Metazoa</taxon>
        <taxon>Ecdysozoa</taxon>
        <taxon>Arthropoda</taxon>
        <taxon>Hexapoda</taxon>
        <taxon>Insecta</taxon>
        <taxon>Pterygota</taxon>
        <taxon>Neoptera</taxon>
        <taxon>Endopterygota</taxon>
        <taxon>Diptera</taxon>
        <taxon>Brachycera</taxon>
        <taxon>Muscomorpha</taxon>
        <taxon>Hippoboscoidea</taxon>
        <taxon>Glossinidae</taxon>
        <taxon>Glossina</taxon>
    </lineage>
</organism>
<sequence length="615" mass="69258">MNLLLNLPEYYKDAPHFRRIGEGPEYRLEIPYAKLDFTGTYSIIATNCRGEAKAIISLQIYAKDILKQKSMEKGSIRHGNVETLPRFIRQLRPLRCCDGDAVTLEAHVEGLPEPVIIWEKDGRVIPSGKDFDITYDGIKATLSIPRVYPEDEGEYTCVAKNVIGRSLSSACIIVDVPEEKENMLQSQLSRPSGLLSATSTPLSTPRSTPNRSFSPQRRFSHRHSLSEFTATRSEEQILAAPKFLAIPHNRVVEEGESVRFQCAIHGHPQPWSTWDKDGMIVTPTARIAIKELDDLRFLEVDEVGYADAGLYRVTLENDYGRIEATARLDVITRSRYSRSSSSRSVRAPSSRRNAYLHRRLMGPSTAIGGRMALAASFRGFSVPSCKFYHNGLELQKNDKTLTVFNDQEAKIIVDNVNEDMEGIYTCLIQGQQHELIATSTVVHFHRMTSSRIEIPEIIKPLPEMIKCKEGDTIDLSFQMNCQHPYTYIWTRKNKTWHGEAISESQDFNYIDHGNGVLCLRIYDAFAIDSGIYTCDVITSEGYKCSTCTALHIETVNTQSTLNDLIVLKSPLPVLARIDDNVTFCARVYPTTAAVTWFVSGYRIEDDGADEFTVSL</sequence>
<dbReference type="GO" id="GO:0043025">
    <property type="term" value="C:neuronal cell body"/>
    <property type="evidence" value="ECO:0007669"/>
    <property type="project" value="TreeGrafter"/>
</dbReference>
<dbReference type="PROSITE" id="PS50835">
    <property type="entry name" value="IG_LIKE"/>
    <property type="match status" value="3"/>
</dbReference>
<evidence type="ECO:0000256" key="4">
    <source>
        <dbReference type="SAM" id="MobiDB-lite"/>
    </source>
</evidence>
<accession>A0A1B0BT13</accession>
<keyword evidence="7" id="KW-1185">Reference proteome</keyword>
<dbReference type="InterPro" id="IPR036179">
    <property type="entry name" value="Ig-like_dom_sf"/>
</dbReference>
<evidence type="ECO:0000313" key="6">
    <source>
        <dbReference type="EnsemblMetazoa" id="GPPI039631-PA"/>
    </source>
</evidence>
<dbReference type="InterPro" id="IPR013783">
    <property type="entry name" value="Ig-like_fold"/>
</dbReference>
<feature type="domain" description="Ig-like" evidence="5">
    <location>
        <begin position="241"/>
        <end position="329"/>
    </location>
</feature>
<dbReference type="SMART" id="SM00408">
    <property type="entry name" value="IGc2"/>
    <property type="match status" value="4"/>
</dbReference>
<evidence type="ECO:0000256" key="3">
    <source>
        <dbReference type="ARBA" id="ARBA00023319"/>
    </source>
</evidence>
<evidence type="ECO:0000259" key="5">
    <source>
        <dbReference type="PROSITE" id="PS50835"/>
    </source>
</evidence>
<evidence type="ECO:0000256" key="2">
    <source>
        <dbReference type="ARBA" id="ARBA00023157"/>
    </source>
</evidence>
<dbReference type="PANTHER" id="PTHR45080:SF8">
    <property type="entry name" value="IG-LIKE DOMAIN-CONTAINING PROTEIN"/>
    <property type="match status" value="1"/>
</dbReference>
<protein>
    <recommendedName>
        <fullName evidence="5">Ig-like domain-containing protein</fullName>
    </recommendedName>
</protein>
<dbReference type="EMBL" id="JXJN01019950">
    <property type="status" value="NOT_ANNOTATED_CDS"/>
    <property type="molecule type" value="Genomic_DNA"/>
</dbReference>
<evidence type="ECO:0000256" key="1">
    <source>
        <dbReference type="ARBA" id="ARBA00022729"/>
    </source>
</evidence>
<dbReference type="Proteomes" id="UP000092460">
    <property type="component" value="Unassembled WGS sequence"/>
</dbReference>
<keyword evidence="1" id="KW-0732">Signal</keyword>
<dbReference type="GO" id="GO:0008046">
    <property type="term" value="F:axon guidance receptor activity"/>
    <property type="evidence" value="ECO:0007669"/>
    <property type="project" value="TreeGrafter"/>
</dbReference>
<feature type="compositionally biased region" description="Low complexity" evidence="4">
    <location>
        <begin position="191"/>
        <end position="209"/>
    </location>
</feature>
<dbReference type="InterPro" id="IPR003598">
    <property type="entry name" value="Ig_sub2"/>
</dbReference>
<dbReference type="GO" id="GO:0007156">
    <property type="term" value="P:homophilic cell adhesion via plasma membrane adhesion molecules"/>
    <property type="evidence" value="ECO:0007669"/>
    <property type="project" value="TreeGrafter"/>
</dbReference>
<keyword evidence="2" id="KW-1015">Disulfide bond</keyword>
<dbReference type="Pfam" id="PF07679">
    <property type="entry name" value="I-set"/>
    <property type="match status" value="3"/>
</dbReference>
<dbReference type="EnsemblMetazoa" id="GPPI039631-RA">
    <property type="protein sequence ID" value="GPPI039631-PA"/>
    <property type="gene ID" value="GPPI039631"/>
</dbReference>
<dbReference type="InterPro" id="IPR003599">
    <property type="entry name" value="Ig_sub"/>
</dbReference>
<dbReference type="InterPro" id="IPR013098">
    <property type="entry name" value="Ig_I-set"/>
</dbReference>
<dbReference type="VEuPathDB" id="VectorBase:GPPI039631"/>
<dbReference type="FunFam" id="2.60.40.10:FF:001452">
    <property type="entry name" value="Uncharacterized protein, isoform F"/>
    <property type="match status" value="1"/>
</dbReference>
<dbReference type="SMART" id="SM00409">
    <property type="entry name" value="IG"/>
    <property type="match status" value="4"/>
</dbReference>
<reference evidence="6" key="2">
    <citation type="submission" date="2020-05" db="UniProtKB">
        <authorList>
            <consortium name="EnsemblMetazoa"/>
        </authorList>
    </citation>
    <scope>IDENTIFICATION</scope>
    <source>
        <strain evidence="6">IAEA</strain>
    </source>
</reference>
<name>A0A1B0BT13_9MUSC</name>
<evidence type="ECO:0000313" key="7">
    <source>
        <dbReference type="Proteomes" id="UP000092460"/>
    </source>
</evidence>
<feature type="domain" description="Ig-like" evidence="5">
    <location>
        <begin position="455"/>
        <end position="536"/>
    </location>
</feature>
<dbReference type="Gene3D" id="2.60.40.10">
    <property type="entry name" value="Immunoglobulins"/>
    <property type="match status" value="4"/>
</dbReference>
<keyword evidence="3" id="KW-0393">Immunoglobulin domain</keyword>
<dbReference type="GO" id="GO:0005886">
    <property type="term" value="C:plasma membrane"/>
    <property type="evidence" value="ECO:0007669"/>
    <property type="project" value="TreeGrafter"/>
</dbReference>
<dbReference type="GO" id="GO:0030424">
    <property type="term" value="C:axon"/>
    <property type="evidence" value="ECO:0007669"/>
    <property type="project" value="TreeGrafter"/>
</dbReference>
<feature type="domain" description="Ig-like" evidence="5">
    <location>
        <begin position="85"/>
        <end position="168"/>
    </location>
</feature>
<dbReference type="SUPFAM" id="SSF48726">
    <property type="entry name" value="Immunoglobulin"/>
    <property type="match status" value="4"/>
</dbReference>
<dbReference type="InterPro" id="IPR007110">
    <property type="entry name" value="Ig-like_dom"/>
</dbReference>
<dbReference type="PANTHER" id="PTHR45080">
    <property type="entry name" value="CONTACTIN 5"/>
    <property type="match status" value="1"/>
</dbReference>
<dbReference type="STRING" id="67801.A0A1B0BT13"/>
<dbReference type="InterPro" id="IPR050958">
    <property type="entry name" value="Cell_Adh-Cytoskel_Orgn"/>
</dbReference>
<dbReference type="GO" id="GO:0050808">
    <property type="term" value="P:synapse organization"/>
    <property type="evidence" value="ECO:0007669"/>
    <property type="project" value="TreeGrafter"/>
</dbReference>
<feature type="region of interest" description="Disordered" evidence="4">
    <location>
        <begin position="185"/>
        <end position="218"/>
    </location>
</feature>
<dbReference type="AlphaFoldDB" id="A0A1B0BT13"/>
<dbReference type="FunFam" id="2.60.40.10:FF:000612">
    <property type="entry name" value="palladin isoform X1"/>
    <property type="match status" value="1"/>
</dbReference>
<reference evidence="7" key="1">
    <citation type="submission" date="2015-01" db="EMBL/GenBank/DDBJ databases">
        <authorList>
            <person name="Aksoy S."/>
            <person name="Warren W."/>
            <person name="Wilson R.K."/>
        </authorList>
    </citation>
    <scope>NUCLEOTIDE SEQUENCE [LARGE SCALE GENOMIC DNA]</scope>
    <source>
        <strain evidence="7">IAEA</strain>
    </source>
</reference>
<dbReference type="CDD" id="cd00096">
    <property type="entry name" value="Ig"/>
    <property type="match status" value="1"/>
</dbReference>